<keyword evidence="3" id="KW-0285">Flavoprotein</keyword>
<evidence type="ECO:0000256" key="6">
    <source>
        <dbReference type="ARBA" id="ARBA00023157"/>
    </source>
</evidence>
<dbReference type="InterPro" id="IPR036774">
    <property type="entry name" value="ERV/ALR_sulphydryl_oxid_sf"/>
</dbReference>
<keyword evidence="5" id="KW-0560">Oxidoreductase</keyword>
<evidence type="ECO:0000313" key="8">
    <source>
        <dbReference type="EMBL" id="QHS79385.1"/>
    </source>
</evidence>
<dbReference type="AlphaFoldDB" id="A0A6C0AJ79"/>
<sequence length="244" mass="28384">MGIDTYWFGPSAWQLFHLISFRSKNPHAVLLKMKEMLPCKFCRASTTEFVAKHPLKKEDPAKWLYEIHNMVNNKLRTQCAEDPNISDPGPDPSFEEVKRKYAEMTPNAVPGRDFLFAITANYPENPEPEDMARHREFLHDLSEVYPFESLRKVFKQYMSQGPVALETKKTYMKWMYGLLKSLSKTAGSSILSYRGYVARANYYTSGCDRPSYRGKTCRRTKQGHRTKNRDRNQTHRVVLTGLLK</sequence>
<dbReference type="GO" id="GO:0005739">
    <property type="term" value="C:mitochondrion"/>
    <property type="evidence" value="ECO:0007669"/>
    <property type="project" value="TreeGrafter"/>
</dbReference>
<feature type="domain" description="ERV/ALR sulfhydryl oxidase" evidence="7">
    <location>
        <begin position="1"/>
        <end position="89"/>
    </location>
</feature>
<evidence type="ECO:0000256" key="1">
    <source>
        <dbReference type="ARBA" id="ARBA00001974"/>
    </source>
</evidence>
<keyword evidence="6" id="KW-1015">Disulfide bond</keyword>
<dbReference type="InterPro" id="IPR017905">
    <property type="entry name" value="ERV/ALR_sulphydryl_oxidase"/>
</dbReference>
<feature type="domain" description="ERV/ALR sulfhydryl oxidase" evidence="7">
    <location>
        <begin position="100"/>
        <end position="202"/>
    </location>
</feature>
<accession>A0A6C0AJ79</accession>
<organism evidence="8">
    <name type="scientific">viral metagenome</name>
    <dbReference type="NCBI Taxonomy" id="1070528"/>
    <lineage>
        <taxon>unclassified sequences</taxon>
        <taxon>metagenomes</taxon>
        <taxon>organismal metagenomes</taxon>
    </lineage>
</organism>
<dbReference type="GO" id="GO:0016971">
    <property type="term" value="F:flavin-dependent sulfhydryl oxidase activity"/>
    <property type="evidence" value="ECO:0007669"/>
    <property type="project" value="InterPro"/>
</dbReference>
<dbReference type="InterPro" id="IPR039799">
    <property type="entry name" value="ALR/ERV"/>
</dbReference>
<dbReference type="EC" id="1.8.3.2" evidence="2"/>
<name>A0A6C0AJ79_9ZZZZ</name>
<reference evidence="8" key="1">
    <citation type="journal article" date="2020" name="Nature">
        <title>Giant virus diversity and host interactions through global metagenomics.</title>
        <authorList>
            <person name="Schulz F."/>
            <person name="Roux S."/>
            <person name="Paez-Espino D."/>
            <person name="Jungbluth S."/>
            <person name="Walsh D.A."/>
            <person name="Denef V.J."/>
            <person name="McMahon K.D."/>
            <person name="Konstantinidis K.T."/>
            <person name="Eloe-Fadrosh E.A."/>
            <person name="Kyrpides N.C."/>
            <person name="Woyke T."/>
        </authorList>
    </citation>
    <scope>NUCLEOTIDE SEQUENCE</scope>
    <source>
        <strain evidence="8">GVMAG-S-1035237-23</strain>
    </source>
</reference>
<evidence type="ECO:0000259" key="7">
    <source>
        <dbReference type="PROSITE" id="PS51324"/>
    </source>
</evidence>
<proteinExistence type="predicted"/>
<evidence type="ECO:0000256" key="2">
    <source>
        <dbReference type="ARBA" id="ARBA00012512"/>
    </source>
</evidence>
<keyword evidence="4" id="KW-0274">FAD</keyword>
<evidence type="ECO:0000256" key="3">
    <source>
        <dbReference type="ARBA" id="ARBA00022630"/>
    </source>
</evidence>
<dbReference type="Gene3D" id="1.20.120.310">
    <property type="entry name" value="ERV/ALR sulfhydryl oxidase domain"/>
    <property type="match status" value="2"/>
</dbReference>
<comment type="cofactor">
    <cofactor evidence="1">
        <name>FAD</name>
        <dbReference type="ChEBI" id="CHEBI:57692"/>
    </cofactor>
</comment>
<protein>
    <recommendedName>
        <fullName evidence="2">thiol oxidase</fullName>
        <ecNumber evidence="2">1.8.3.2</ecNumber>
    </recommendedName>
</protein>
<evidence type="ECO:0000256" key="4">
    <source>
        <dbReference type="ARBA" id="ARBA00022827"/>
    </source>
</evidence>
<dbReference type="Pfam" id="PF04777">
    <property type="entry name" value="Evr1_Alr"/>
    <property type="match status" value="2"/>
</dbReference>
<dbReference type="SUPFAM" id="SSF69000">
    <property type="entry name" value="FAD-dependent thiol oxidase"/>
    <property type="match status" value="2"/>
</dbReference>
<dbReference type="PANTHER" id="PTHR12645">
    <property type="entry name" value="ALR/ERV"/>
    <property type="match status" value="1"/>
</dbReference>
<evidence type="ECO:0000256" key="5">
    <source>
        <dbReference type="ARBA" id="ARBA00023002"/>
    </source>
</evidence>
<dbReference type="PANTHER" id="PTHR12645:SF0">
    <property type="entry name" value="FAD-LINKED SULFHYDRYL OXIDASE ALR"/>
    <property type="match status" value="1"/>
</dbReference>
<dbReference type="PROSITE" id="PS51324">
    <property type="entry name" value="ERV_ALR"/>
    <property type="match status" value="2"/>
</dbReference>
<dbReference type="EMBL" id="MN740642">
    <property type="protein sequence ID" value="QHS79385.1"/>
    <property type="molecule type" value="Genomic_DNA"/>
</dbReference>
<dbReference type="GO" id="GO:0050660">
    <property type="term" value="F:flavin adenine dinucleotide binding"/>
    <property type="evidence" value="ECO:0007669"/>
    <property type="project" value="TreeGrafter"/>
</dbReference>